<dbReference type="RefSeq" id="WP_050453178.1">
    <property type="nucleotide sequence ID" value="NZ_LFJJ01000040.1"/>
</dbReference>
<dbReference type="PATRIC" id="fig|242163.4.peg.4971"/>
<evidence type="ECO:0000256" key="1">
    <source>
        <dbReference type="ARBA" id="ARBA00004496"/>
    </source>
</evidence>
<proteinExistence type="inferred from homology"/>
<evidence type="ECO:0000256" key="4">
    <source>
        <dbReference type="HAMAP-Rule" id="MF_02200"/>
    </source>
</evidence>
<keyword evidence="2 4" id="KW-0963">Cytoplasm</keyword>
<dbReference type="GO" id="GO:0005048">
    <property type="term" value="F:signal sequence binding"/>
    <property type="evidence" value="ECO:0007669"/>
    <property type="project" value="UniProtKB-UniRule"/>
</dbReference>
<evidence type="ECO:0000313" key="7">
    <source>
        <dbReference type="Proteomes" id="UP000036959"/>
    </source>
</evidence>
<evidence type="ECO:0000256" key="5">
    <source>
        <dbReference type="SAM" id="MobiDB-lite"/>
    </source>
</evidence>
<comment type="function">
    <text evidence="4">Chaperone for NapA, the catalytic subunit of the periplasmic nitrate reductase. It binds directly and specifically to the twin-arginine signal peptide of NapA, preventing premature interaction with the Tat translocase and premature export.</text>
</comment>
<evidence type="ECO:0000256" key="3">
    <source>
        <dbReference type="ARBA" id="ARBA00023186"/>
    </source>
</evidence>
<comment type="caution">
    <text evidence="6">The sequence shown here is derived from an EMBL/GenBank/DDBJ whole genome shotgun (WGS) entry which is preliminary data.</text>
</comment>
<dbReference type="PANTHER" id="PTHR38603:SF1">
    <property type="entry name" value="CHAPERONE NAPD"/>
    <property type="match status" value="1"/>
</dbReference>
<dbReference type="Gene3D" id="3.30.70.920">
    <property type="match status" value="1"/>
</dbReference>
<feature type="compositionally biased region" description="Basic and acidic residues" evidence="5">
    <location>
        <begin position="1"/>
        <end position="14"/>
    </location>
</feature>
<comment type="similarity">
    <text evidence="4">Belongs to the NapD family.</text>
</comment>
<dbReference type="GO" id="GO:0005737">
    <property type="term" value="C:cytoplasm"/>
    <property type="evidence" value="ECO:0007669"/>
    <property type="project" value="UniProtKB-SubCell"/>
</dbReference>
<dbReference type="Proteomes" id="UP000036959">
    <property type="component" value="Unassembled WGS sequence"/>
</dbReference>
<comment type="subunit">
    <text evidence="4">Interacts with the cytoplasmic NapA precursor.</text>
</comment>
<organism evidence="6 7">
    <name type="scientific">Candidatus Burkholderia verschuerenii</name>
    <dbReference type="NCBI Taxonomy" id="242163"/>
    <lineage>
        <taxon>Bacteria</taxon>
        <taxon>Pseudomonadati</taxon>
        <taxon>Pseudomonadota</taxon>
        <taxon>Betaproteobacteria</taxon>
        <taxon>Burkholderiales</taxon>
        <taxon>Burkholderiaceae</taxon>
        <taxon>Burkholderia</taxon>
    </lineage>
</organism>
<comment type="subcellular location">
    <subcellularLocation>
        <location evidence="1 4">Cytoplasm</location>
    </subcellularLocation>
</comment>
<reference evidence="7" key="1">
    <citation type="submission" date="2015-06" db="EMBL/GenBank/DDBJ databases">
        <title>Comparative genomics of Burkholderia leaf nodule symbionts.</title>
        <authorList>
            <person name="Carlier A."/>
            <person name="Eberl L."/>
            <person name="Pinto-Carbo M."/>
        </authorList>
    </citation>
    <scope>NUCLEOTIDE SEQUENCE [LARGE SCALE GENOMIC DNA]</scope>
    <source>
        <strain evidence="7">UZHbot4</strain>
    </source>
</reference>
<keyword evidence="7" id="KW-1185">Reference proteome</keyword>
<evidence type="ECO:0000256" key="2">
    <source>
        <dbReference type="ARBA" id="ARBA00022490"/>
    </source>
</evidence>
<accession>A0A0L0MF37</accession>
<dbReference type="InterPro" id="IPR005623">
    <property type="entry name" value="Chaperone_NapD_NO3_reduct"/>
</dbReference>
<keyword evidence="3 4" id="KW-0143">Chaperone</keyword>
<dbReference type="GO" id="GO:0051224">
    <property type="term" value="P:negative regulation of protein transport"/>
    <property type="evidence" value="ECO:0007669"/>
    <property type="project" value="UniProtKB-UniRule"/>
</dbReference>
<protein>
    <recommendedName>
        <fullName evidence="4">Chaperone NapD</fullName>
    </recommendedName>
    <alternativeName>
        <fullName evidence="4">NapA signal peptide-binding chaperone NapD</fullName>
    </alternativeName>
</protein>
<dbReference type="PANTHER" id="PTHR38603">
    <property type="entry name" value="CHAPERONE NAPD"/>
    <property type="match status" value="1"/>
</dbReference>
<sequence length="114" mass="12447">MTAPRQLDDRRDESEPASGDYHVAGVVVHARIESLRDVVRALETLPGAQVHGESADGKLVLTLEAHSARHIAERLSAVQALPDVIGVALVYQQHETVDSQNEDNLNETDSSRFP</sequence>
<dbReference type="EMBL" id="LFJJ01000040">
    <property type="protein sequence ID" value="KND60900.1"/>
    <property type="molecule type" value="Genomic_DNA"/>
</dbReference>
<feature type="region of interest" description="Disordered" evidence="5">
    <location>
        <begin position="1"/>
        <end position="20"/>
    </location>
</feature>
<dbReference type="AlphaFoldDB" id="A0A0L0MF37"/>
<name>A0A0L0MF37_9BURK</name>
<gene>
    <name evidence="4" type="primary">napD</name>
    <name evidence="6" type="ORF">BVER_00876</name>
</gene>
<dbReference type="OrthoDB" id="9181043at2"/>
<dbReference type="HAMAP" id="MF_02200">
    <property type="entry name" value="NapD"/>
    <property type="match status" value="1"/>
</dbReference>
<dbReference type="Pfam" id="PF03927">
    <property type="entry name" value="NapD"/>
    <property type="match status" value="1"/>
</dbReference>
<evidence type="ECO:0000313" key="6">
    <source>
        <dbReference type="EMBL" id="KND60900.1"/>
    </source>
</evidence>